<comment type="caution">
    <text evidence="4">The sequence shown here is derived from an EMBL/GenBank/DDBJ whole genome shotgun (WGS) entry which is preliminary data.</text>
</comment>
<dbReference type="InterPro" id="IPR002068">
    <property type="entry name" value="A-crystallin/Hsp20_dom"/>
</dbReference>
<evidence type="ECO:0000313" key="5">
    <source>
        <dbReference type="Proteomes" id="UP001371218"/>
    </source>
</evidence>
<evidence type="ECO:0000256" key="2">
    <source>
        <dbReference type="RuleBase" id="RU003616"/>
    </source>
</evidence>
<proteinExistence type="inferred from homology"/>
<dbReference type="InterPro" id="IPR031107">
    <property type="entry name" value="Small_HSP"/>
</dbReference>
<dbReference type="Gene3D" id="2.60.40.790">
    <property type="match status" value="1"/>
</dbReference>
<comment type="similarity">
    <text evidence="1 2">Belongs to the small heat shock protein (HSP20) family.</text>
</comment>
<dbReference type="SUPFAM" id="SSF49764">
    <property type="entry name" value="HSP20-like chaperones"/>
    <property type="match status" value="1"/>
</dbReference>
<reference evidence="4 5" key="1">
    <citation type="submission" date="2024-04" db="EMBL/GenBank/DDBJ databases">
        <title>Novel species of the genus Ideonella isolated from streams.</title>
        <authorList>
            <person name="Lu H."/>
        </authorList>
    </citation>
    <scope>NUCLEOTIDE SEQUENCE [LARGE SCALE GENOMIC DNA]</scope>
    <source>
        <strain evidence="4 5">DXS29W</strain>
    </source>
</reference>
<feature type="domain" description="SHSP" evidence="3">
    <location>
        <begin position="38"/>
        <end position="150"/>
    </location>
</feature>
<dbReference type="EMBL" id="JBBUTG010000001">
    <property type="protein sequence ID" value="MEK8029576.1"/>
    <property type="molecule type" value="Genomic_DNA"/>
</dbReference>
<sequence>MYETLWSFPGGVLGEFERLRRELDDVFGGSGMPSSIRSVAPGAFPAINVGQTPTSVEVYAFAPGIDASKVDVVIDRGVLTISGERPSSLPRGDAKTSVYNHERASGTFKRAVNLPDDVDASRVNATYRDGVLNVSIARREEAQPKRITVQ</sequence>
<evidence type="ECO:0000256" key="1">
    <source>
        <dbReference type="PROSITE-ProRule" id="PRU00285"/>
    </source>
</evidence>
<dbReference type="PANTHER" id="PTHR11527">
    <property type="entry name" value="HEAT-SHOCK PROTEIN 20 FAMILY MEMBER"/>
    <property type="match status" value="1"/>
</dbReference>
<dbReference type="Pfam" id="PF00011">
    <property type="entry name" value="HSP20"/>
    <property type="match status" value="1"/>
</dbReference>
<keyword evidence="5" id="KW-1185">Reference proteome</keyword>
<protein>
    <submittedName>
        <fullName evidence="4">Hsp20/alpha crystallin family protein</fullName>
    </submittedName>
</protein>
<evidence type="ECO:0000313" key="4">
    <source>
        <dbReference type="EMBL" id="MEK8029576.1"/>
    </source>
</evidence>
<accession>A0ABU9BHZ7</accession>
<gene>
    <name evidence="4" type="ORF">AACH06_01980</name>
</gene>
<evidence type="ECO:0000259" key="3">
    <source>
        <dbReference type="PROSITE" id="PS01031"/>
    </source>
</evidence>
<dbReference type="PROSITE" id="PS01031">
    <property type="entry name" value="SHSP"/>
    <property type="match status" value="1"/>
</dbReference>
<organism evidence="4 5">
    <name type="scientific">Ideonella lacteola</name>
    <dbReference type="NCBI Taxonomy" id="2984193"/>
    <lineage>
        <taxon>Bacteria</taxon>
        <taxon>Pseudomonadati</taxon>
        <taxon>Pseudomonadota</taxon>
        <taxon>Betaproteobacteria</taxon>
        <taxon>Burkholderiales</taxon>
        <taxon>Sphaerotilaceae</taxon>
        <taxon>Ideonella</taxon>
    </lineage>
</organism>
<dbReference type="InterPro" id="IPR008978">
    <property type="entry name" value="HSP20-like_chaperone"/>
</dbReference>
<dbReference type="CDD" id="cd06464">
    <property type="entry name" value="ACD_sHsps-like"/>
    <property type="match status" value="1"/>
</dbReference>
<dbReference type="RefSeq" id="WP_341423913.1">
    <property type="nucleotide sequence ID" value="NZ_JBBUTG010000001.1"/>
</dbReference>
<name>A0ABU9BHZ7_9BURK</name>
<dbReference type="Proteomes" id="UP001371218">
    <property type="component" value="Unassembled WGS sequence"/>
</dbReference>